<dbReference type="InterPro" id="IPR026444">
    <property type="entry name" value="Secre_tail"/>
</dbReference>
<feature type="region of interest" description="Disordered" evidence="6">
    <location>
        <begin position="4580"/>
        <end position="4623"/>
    </location>
</feature>
<evidence type="ECO:0000313" key="11">
    <source>
        <dbReference type="EMBL" id="MBB3836022.1"/>
    </source>
</evidence>
<comment type="subcellular location">
    <subcellularLocation>
        <location evidence="1">Cell projection</location>
        <location evidence="1">Cilium</location>
    </subcellularLocation>
    <subcellularLocation>
        <location evidence="2">Cytoplasm</location>
    </subcellularLocation>
</comment>
<dbReference type="RefSeq" id="WP_183970828.1">
    <property type="nucleotide sequence ID" value="NZ_JACIBY010000001.1"/>
</dbReference>
<evidence type="ECO:0000256" key="6">
    <source>
        <dbReference type="SAM" id="MobiDB-lite"/>
    </source>
</evidence>
<dbReference type="InterPro" id="IPR017868">
    <property type="entry name" value="Filamin/ABP280_repeat-like"/>
</dbReference>
<feature type="domain" description="Ig-like" evidence="9">
    <location>
        <begin position="3962"/>
        <end position="4024"/>
    </location>
</feature>
<dbReference type="NCBIfam" id="NF012200">
    <property type="entry name" value="choice_anch_D"/>
    <property type="match status" value="5"/>
</dbReference>
<feature type="chain" id="PRO_5030508029" evidence="7">
    <location>
        <begin position="29"/>
        <end position="4704"/>
    </location>
</feature>
<organism evidence="11 12">
    <name type="scientific">Runella defluvii</name>
    <dbReference type="NCBI Taxonomy" id="370973"/>
    <lineage>
        <taxon>Bacteria</taxon>
        <taxon>Pseudomonadati</taxon>
        <taxon>Bacteroidota</taxon>
        <taxon>Cytophagia</taxon>
        <taxon>Cytophagales</taxon>
        <taxon>Spirosomataceae</taxon>
        <taxon>Runella</taxon>
    </lineage>
</organism>
<feature type="domain" description="HYDIN/VesB/CFA65-like Ig-like" evidence="10">
    <location>
        <begin position="2737"/>
        <end position="2829"/>
    </location>
</feature>
<comment type="caution">
    <text evidence="11">The sequence shown here is derived from an EMBL/GenBank/DDBJ whole genome shotgun (WGS) entry which is preliminary data.</text>
</comment>
<keyword evidence="7" id="KW-0732">Signal</keyword>
<keyword evidence="3" id="KW-0963">Cytoplasm</keyword>
<dbReference type="Pfam" id="PF03382">
    <property type="entry name" value="DUF285"/>
    <property type="match status" value="4"/>
</dbReference>
<dbReference type="Pfam" id="PF22544">
    <property type="entry name" value="HYDIN_VesB_CFA65-like_Ig"/>
    <property type="match status" value="3"/>
</dbReference>
<evidence type="ECO:0000259" key="10">
    <source>
        <dbReference type="Pfam" id="PF22544"/>
    </source>
</evidence>
<name>A0A7W5ZHM2_9BACT</name>
<dbReference type="Proteomes" id="UP000541352">
    <property type="component" value="Unassembled WGS sequence"/>
</dbReference>
<feature type="domain" description="HYDIN/VesB/CFA65-like Ig-like" evidence="10">
    <location>
        <begin position="1741"/>
        <end position="1833"/>
    </location>
</feature>
<feature type="signal peptide" evidence="7">
    <location>
        <begin position="1"/>
        <end position="28"/>
    </location>
</feature>
<proteinExistence type="predicted"/>
<dbReference type="EMBL" id="JACIBY010000001">
    <property type="protein sequence ID" value="MBB3836022.1"/>
    <property type="molecule type" value="Genomic_DNA"/>
</dbReference>
<evidence type="ECO:0000256" key="1">
    <source>
        <dbReference type="ARBA" id="ARBA00004138"/>
    </source>
</evidence>
<evidence type="ECO:0000256" key="5">
    <source>
        <dbReference type="ARBA" id="ARBA00023273"/>
    </source>
</evidence>
<dbReference type="Gene3D" id="2.60.40.10">
    <property type="entry name" value="Immunoglobulins"/>
    <property type="match status" value="5"/>
</dbReference>
<dbReference type="NCBIfam" id="TIGR02167">
    <property type="entry name" value="Liste_lipo_26"/>
    <property type="match status" value="6"/>
</dbReference>
<evidence type="ECO:0000256" key="3">
    <source>
        <dbReference type="ARBA" id="ARBA00022490"/>
    </source>
</evidence>
<sequence length="4704" mass="485125">MKTCLQPFTLIRLIFFAILSFFTQAAKAQYVNVDIVPDNTGKVTGIGINLNCSSYCSGYSQGQANIFFTPAPEHALTNVVGYRITNSSGNQSQINTTNGSLGTQDWYYGGQLTATFYAAPSEIDVRGNDISIPSGDVTPTVNDNTHFGVQLAPSGSHTRLFRIYNTGIGALGLSGNPRVSITGANASDFQVTTQPSSDIVGGNSSIFFIITFTPSGLGTRTATVTINNSDSNEGTYTFNIAGIGVNNLPNINIVGKGQDIPHTYNGPSTDNDTDFGSRNIGAGPVVKTFTIENTGTGTLDLSTGTVVLFDGTGAADFSLASPPSSSSIAPNGSTTFQVAFNPSVVGSRNATVYVNSFAPTEHPYYFSIRGTGLEGCTQVASATQSMSWNGSVSNDWTNPCNWTPNGVPTQTNPVSIQSGGTVVIPSGTTATAKSITLNGSFSNRPSLTINQNAALRMGSTESTVTKFEMVQYATVTNNGLLILETSGGSGVNSTFEMGFDDNVFHNYGSVVINSTNSTPIQIGNTGSNGPSATFNNYACASFANYSGGMLLNTVGSSFFNNAGMFRTVGNLGAVGTFTNQSGGVAFIGGTLTHNQITSNTGSVRVNRNASATTMFTYTGTYAGTIEIFTDAGLSNSAGTYNQANNTFTPANTLPAGSVPIFIKITSTANSCSYVVPNTFQNGCAQVATSTENMGWNGSVNSDWTNPCNWTPNGVPGAGNVVLIPTATVYPTISTGINATAKQVYMTGNASLTVGTGASLTVQNNAVALYLQDNAQFINRGTTTITNTNATAQNQGAIQLAVSTTALENYGTLNANGNQNYGMYAVGTFNNKTGATLTASGYRGGYVAAGGKIINESNATINATGSNIGLVLDGQNTTSSNSGTINSSKIEIINATTFTNQNCGVIKITGNLDMSGNSVFNNYGYTLVGSDLGHYVATTNNYGVLKYNSLTGGVNNTTNSVVVNNTTPIFTFGATYNGTVNGIFTNEAATSGNSAGTYTQNTNTFTPSSSLPTGSQTLYAKITPNTGGCFYVVPFTFNNAGQPDYTISTSGNNLVITDLTGTGETLDITPNSTNIRFNVTGKTFSLNNGPTTNFPADVPLSSLASITVNTADGNDIINIGALGNNLPSLTIHGGTGDDQVNFNEDITFATNANLDVDLQNDDGSPGVDGVTFAINTNIVLQGTGAATLRVSKNVVFNNGSTLGTNNGNLTVEANQQTSPTAGNFIGVSMGSSTQLQVLGSGTLTVKGKGGNDASGSQAGILLNFGGVIYGGSNTVSVIGNGGASSGIGNYGIFIQGSSAKITSLGGAVTVEGTGGGTGSSIGNDGIRLATSGEITSAGTGAVTVTGRGGTAPTGINNVGVNIQASAKITSVGGAVTVNAYGGGSGASQLNYGLFMSQSGEISAGGTGTVTITGEGGTATGSSNHGIALEGLIKSAGGNIALTGKPGGGSTLTYGIYMSKQSGAPVSSITTEVSGGNIAITTNSLRIVDSPDIRTNSSGRVTLKPFTAGTAIEFSLAPDATNGPLILSDLELDRISTGTLVVGDATMGDITVGTGITRPTLTNMELISGGDVIISGGSINTNGGTLLLDPGTSPKVIKPTFNGTDVTVFTLTVGGDLDIPINGTTAGDGTGSTYSQLKVVGGVNLSGTNLVLSGTPALVGGETFVIVDNDGTEAVGGTFSNFAQGATLSNFLGSGRSATISYTGGTDNNDVVITVAAPAVPDINLKGNSQNIARGDNTPIITDHTDFGPVSVPSGSVTRTFTIENTGAGALTLGTITGGTTDFVITQPSLTSIPANGSTTFTVTFDPTTAGKRTATISIPSNDPDENPYTFAIEGYGGTPFITTWKTDNSGTSSSTSIRIPTTGTGYSYDVDWNNDGIYDELGLTGNVTHDYGTAGTYTVAIRGTFPRIYFNDAGDKAKLLAVTQWGSGAWTSMERAFAGCINLEVSATDIPDLANVTSTRHMFSGCQKLTGPNNIGSWNVGSVTDMGYMFAGCLLFNQAINGWDVRAVTTMRSLFFGATSFNQPLNGWQVGAVTTMEEMFSNADAFNGNIANWDVRNVTTFRRMFFMAPRFNQNIGSWQPTKALSTSQMFYGATDFNGNIGGWDVQMVNDMSGMFYGASHFNQDIGNWQVGAVTDMSTMFRAAVAFNQDISRWNVSKVLDMSMMFYGTTAFNQNISGWNVSTVTNMGLMFHETSAFNQDLSSWDIRAVTTLYGMFDHATAFNQSLSSWGAKLNTGVDLRFFLDNCGMSVANYDATLTGFSQSTLTSKEMGAAGLKYCAAAAARATLVGATGSGGKGWVITGDALSSTCTPDINLKGNNVSIVSGDNTPIITDHTDFGPVSVPSGSVTRTFTIENTGAVALTLGTITGGTTDFTITQPSLTSIPANSSTTFTVTFDPTTTGKRTTTISIPSNDSGSPYTFAIEGYGGKPFITTWQTDKDNPAQTSITIPTTGTGYSYDVDWNNDGIYDEFGLTGNVTHDYGTANTYTVAIRGAFPRIFFDNDGANNKKLLSVNQWGDIDWKSFERAFLGCDNLQINASDKPDLNDVTNMSRTFLAISAINQDISAWDVSSVENMSLMFSGVSSFNQNISNWNVSKVTNMARMFSATAFNQNISGWDVSKVTNMTGMFLGATAFDQNLAAWGTKFNASVDLTEMLSSCGMNVANYDATLIGFNQGTVTGRNLGATGLQYCTAQSARTNLTTNKGWTIAGDALSSTCAPEINLKGNSISIVSGDNSPIITDHTDFGPVSVPSGSVMRTFTIENTGAGALTLGTITGGTTDFVITQPSLTTVAVGSSTTFTVTFDPTTAGKRTATISIPSNDPDENPYTFAIEGYGGKPFVTTWKTDNSGTSSATSITIPTLGTGYNYDVDWNNDGIYDELGVTGSVTHNYGTAGTYTVAIRGDFPRIHFNSVGDASKLLTISQWGDIAWTSMSSAFNGCNNLSVTATDVPNLSGVTSLSSMFANCTILNGPANISTWNTSTITGMSRMFQEATSFNQDISNWDVSNVTNMSLMFQNATAFNQSLAAWGTKFNASVNLGNFLDNCGMNEVNYDATLIGFNQGTVTGRSLGALGLKYCTAQSARNNLITNKGWTITGDAQNIACTSPDYTITTTSGNIVITDAKGTGATLEVSENSGKIRFNVTGKTYNIDGGTTTAFTTPAEVVLSGKNSITVNTAGGNDIINVGAFTTQLPTLTINGGTGDDEVNLNGNITFVSNANLDLDLQNDDATAPGTDALSIAANAIVTLSGTGTATVKVSKNATINSGGSLQTQNGNLVVEANQQTTPSSGDFAGVDVNGGSLKVTGSGQTAIKGKSGVAGYKAGVSVSNGGIIEGGTAALSVTGTGGTAAYNENIGVLVTGTNSKITSLGGNVSVVGQGDGMPGGYNQHGVAVKSSGMITAGGTGTVTVQGTGASQTDGYTFGVHLNAGTITSSGGNVSVTGQGGGSNTANHGIYLESSGLISAGGVGTVTVQGSGGSGTNGYHQGVFLKSSAITSTNGHISVTGQAGGASTSSANTGVLLDATSRIAAGGTGNVTVQGTGSSSASTASFNYGLQLSGSNSQISTNNGNIRLIGQGGQGANGSFNNSTGNTGIGLSGKVLAGGTGTIYIEGTGANQSFSDGVEVDNLVTTNDGTITIIGVGGADATASNGSVGVDLNGTVTAGNGKAINIQGTAGSSTGPYNQGVYIRRTVNSTSGGAITITGIEGGSGVGIEIESLSGGQITTASMGGNISLITNSIDIKNTAVISTNSASSVILRPYTNGVNIDLGAATNLLGGPLSLSDDELDRITAGTLQIGDANSGAITISAPISRAAATNVNLTTAGAVNLNASALAINGGNLAINAAGGINPTVAGTDVNVGTVSFASGNDLAIAINGTTADTDYRQLNVAGSVNLSGLDLVLSGSHVPVLGQTFVIVNNDGSDAIQGTFNGLPEGSTIAPFLGGQLNARISYVGGDGNDAVLTVIASVELPANTANVTICKNATASLTASCKVGQVTWYNAAGTTQLFVGSPLVTPALTASTSYKVRCELAPQLSGFVDVMVTVVVPPTITLTTLQQTLNEGNNPVLCDTDANPVNGLQFNVTGLCVSGSPVWRVQVGSGAWSNWSATAPVSQSSNNQPHRYQAACDANCASTYSGVIELTINNRASVPQNVSLLVDGVTVAVGETKEVCSLVNMPLTFNANCATGEVILYSVDGGEYSAGVPVGLVDNQYHNYRVRCRKSDGTPSCVESESGVMRLKLVTIPSAPTVSLPSTSSCNPSASFSGQSTCGSLRTVWYNATTNVALPSLPSTVPSQTTSYYARCQTENGCVSDKSNVVTFTLTPTQVAPVITASQEIVCTGTTVTISANCPAGSQTFWNTGVTAPSFEVAFSNVTKQTYWAKCLFDGGCQSSESIRKDIYWNAFVVTLINIGESKSAVKPANDKSLWSSQFITRDGGPELDQSTQVNPTLFYVENANKMAPRYWTINVEACGLSTDGSLTFDMLATPEMGVIRSFNTHENNAPYFMYANREGWTELYAQNHPAYGFYQDNGVGGNVYDTGLPKGLYKLGIRYWDQKGWGSIYPATRQPQGNVLAYQEYWFRIQSKDGVGVGAARTAESEEANGKGQGARGEGQEANGKWQGSDNGKQITDNGSFATVLPNPVTNILRLKVQDGKAQTVQAALTDASGREIVRRQFVPETNTHQEEFGVSELPAGMYFLKVTTPEKQATLKVVKVN</sequence>
<gene>
    <name evidence="11" type="ORF">FHS57_000004</name>
</gene>
<protein>
    <submittedName>
        <fullName evidence="11">Surface protein</fullName>
    </submittedName>
</protein>
<dbReference type="NCBIfam" id="TIGR04183">
    <property type="entry name" value="Por_Secre_tail"/>
    <property type="match status" value="1"/>
</dbReference>
<keyword evidence="4" id="KW-0969">Cilium</keyword>
<dbReference type="PROSITE" id="PS50194">
    <property type="entry name" value="FILAMIN_REPEAT"/>
    <property type="match status" value="1"/>
</dbReference>
<keyword evidence="5" id="KW-0966">Cell projection</keyword>
<feature type="domain" description="Secretion system C-terminal sorting" evidence="8">
    <location>
        <begin position="4627"/>
        <end position="4700"/>
    </location>
</feature>
<keyword evidence="12" id="KW-1185">Reference proteome</keyword>
<evidence type="ECO:0000259" key="8">
    <source>
        <dbReference type="Pfam" id="PF18962"/>
    </source>
</evidence>
<evidence type="ECO:0000256" key="7">
    <source>
        <dbReference type="SAM" id="SignalP"/>
    </source>
</evidence>
<evidence type="ECO:0000313" key="12">
    <source>
        <dbReference type="Proteomes" id="UP000541352"/>
    </source>
</evidence>
<dbReference type="InterPro" id="IPR013783">
    <property type="entry name" value="Ig-like_fold"/>
</dbReference>
<dbReference type="Pfam" id="PF19081">
    <property type="entry name" value="Ig_7"/>
    <property type="match status" value="1"/>
</dbReference>
<feature type="compositionally biased region" description="Polar residues" evidence="6">
    <location>
        <begin position="4608"/>
        <end position="4623"/>
    </location>
</feature>
<dbReference type="InterPro" id="IPR005046">
    <property type="entry name" value="DUF285"/>
</dbReference>
<dbReference type="InterPro" id="IPR053879">
    <property type="entry name" value="HYDIN_VesB_CFA65-like_Ig"/>
</dbReference>
<dbReference type="GO" id="GO:0005737">
    <property type="term" value="C:cytoplasm"/>
    <property type="evidence" value="ECO:0007669"/>
    <property type="project" value="UniProtKB-SubCell"/>
</dbReference>
<feature type="domain" description="HYDIN/VesB/CFA65-like Ig-like" evidence="10">
    <location>
        <begin position="2331"/>
        <end position="2422"/>
    </location>
</feature>
<evidence type="ECO:0000256" key="2">
    <source>
        <dbReference type="ARBA" id="ARBA00004496"/>
    </source>
</evidence>
<evidence type="ECO:0000259" key="9">
    <source>
        <dbReference type="Pfam" id="PF19081"/>
    </source>
</evidence>
<reference evidence="11 12" key="1">
    <citation type="submission" date="2020-08" db="EMBL/GenBank/DDBJ databases">
        <title>Genomic Encyclopedia of Type Strains, Phase IV (KMG-IV): sequencing the most valuable type-strain genomes for metagenomic binning, comparative biology and taxonomic classification.</title>
        <authorList>
            <person name="Goeker M."/>
        </authorList>
    </citation>
    <scope>NUCLEOTIDE SEQUENCE [LARGE SCALE GENOMIC DNA]</scope>
    <source>
        <strain evidence="11 12">DSM 17976</strain>
    </source>
</reference>
<dbReference type="InterPro" id="IPR011889">
    <property type="entry name" value="Liste_lipo_26"/>
</dbReference>
<evidence type="ECO:0000256" key="4">
    <source>
        <dbReference type="ARBA" id="ARBA00023069"/>
    </source>
</evidence>
<accession>A0A7W5ZHM2</accession>
<dbReference type="InterPro" id="IPR044023">
    <property type="entry name" value="Ig_7"/>
</dbReference>
<dbReference type="Pfam" id="PF18962">
    <property type="entry name" value="Por_Secre_tail"/>
    <property type="match status" value="1"/>
</dbReference>